<evidence type="ECO:0000256" key="4">
    <source>
        <dbReference type="ARBA" id="ARBA00023136"/>
    </source>
</evidence>
<sequence>MTQSKQETKGVVFDTLNDIVNSNRRIHRISSMLLDHFLMCVLIIPPAIILTIISENIGLKLNDGMGFFVFFLIVFIYLNKDFFKGKSPAKRILGYQVINLKTESPATELQCFVRNLTICIAWPLEVVVGFINPKRRIGDFIANTKVVKSEKEKLKSIWTDLKNTRLKINFIGILIFGGIYFYALSLILPI</sequence>
<reference evidence="7" key="1">
    <citation type="submission" date="2022-01" db="EMBL/GenBank/DDBJ databases">
        <title>Draft genome sequence of Sabulilitoribacter arenilitoris KCTC 52401.</title>
        <authorList>
            <person name="Oh J.-S."/>
        </authorList>
    </citation>
    <scope>NUCLEOTIDE SEQUENCE</scope>
    <source>
        <strain evidence="7">HMF6543</strain>
    </source>
</reference>
<feature type="domain" description="RDD" evidence="6">
    <location>
        <begin position="28"/>
        <end position="142"/>
    </location>
</feature>
<keyword evidence="3 5" id="KW-1133">Transmembrane helix</keyword>
<comment type="caution">
    <text evidence="7">The sequence shown here is derived from an EMBL/GenBank/DDBJ whole genome shotgun (WGS) entry which is preliminary data.</text>
</comment>
<evidence type="ECO:0000256" key="2">
    <source>
        <dbReference type="ARBA" id="ARBA00022692"/>
    </source>
</evidence>
<dbReference type="GO" id="GO:0016020">
    <property type="term" value="C:membrane"/>
    <property type="evidence" value="ECO:0007669"/>
    <property type="project" value="UniProtKB-SubCell"/>
</dbReference>
<dbReference type="InterPro" id="IPR010432">
    <property type="entry name" value="RDD"/>
</dbReference>
<dbReference type="AlphaFoldDB" id="A0AAE3EQA2"/>
<evidence type="ECO:0000313" key="7">
    <source>
        <dbReference type="EMBL" id="MCF7569675.1"/>
    </source>
</evidence>
<keyword evidence="2 5" id="KW-0812">Transmembrane</keyword>
<protein>
    <submittedName>
        <fullName evidence="7">RDD family protein</fullName>
    </submittedName>
</protein>
<feature type="transmembrane region" description="Helical" evidence="5">
    <location>
        <begin position="65"/>
        <end position="83"/>
    </location>
</feature>
<gene>
    <name evidence="7" type="ORF">L3X37_15110</name>
</gene>
<feature type="transmembrane region" description="Helical" evidence="5">
    <location>
        <begin position="33"/>
        <end position="53"/>
    </location>
</feature>
<keyword evidence="8" id="KW-1185">Reference proteome</keyword>
<evidence type="ECO:0000256" key="3">
    <source>
        <dbReference type="ARBA" id="ARBA00022989"/>
    </source>
</evidence>
<feature type="transmembrane region" description="Helical" evidence="5">
    <location>
        <begin position="168"/>
        <end position="188"/>
    </location>
</feature>
<proteinExistence type="predicted"/>
<dbReference type="RefSeq" id="WP_237241001.1">
    <property type="nucleotide sequence ID" value="NZ_JAKKDU010000031.1"/>
</dbReference>
<name>A0AAE3EQA2_9FLAO</name>
<organism evidence="7 8">
    <name type="scientific">Wocania arenilitoris</name>
    <dbReference type="NCBI Taxonomy" id="2044858"/>
    <lineage>
        <taxon>Bacteria</taxon>
        <taxon>Pseudomonadati</taxon>
        <taxon>Bacteroidota</taxon>
        <taxon>Flavobacteriia</taxon>
        <taxon>Flavobacteriales</taxon>
        <taxon>Flavobacteriaceae</taxon>
        <taxon>Wocania</taxon>
    </lineage>
</organism>
<dbReference type="Pfam" id="PF06271">
    <property type="entry name" value="RDD"/>
    <property type="match status" value="1"/>
</dbReference>
<evidence type="ECO:0000313" key="8">
    <source>
        <dbReference type="Proteomes" id="UP001199795"/>
    </source>
</evidence>
<evidence type="ECO:0000256" key="1">
    <source>
        <dbReference type="ARBA" id="ARBA00004141"/>
    </source>
</evidence>
<dbReference type="Proteomes" id="UP001199795">
    <property type="component" value="Unassembled WGS sequence"/>
</dbReference>
<dbReference type="EMBL" id="JAKKDU010000031">
    <property type="protein sequence ID" value="MCF7569675.1"/>
    <property type="molecule type" value="Genomic_DNA"/>
</dbReference>
<comment type="subcellular location">
    <subcellularLocation>
        <location evidence="1">Membrane</location>
        <topology evidence="1">Multi-pass membrane protein</topology>
    </subcellularLocation>
</comment>
<evidence type="ECO:0000256" key="5">
    <source>
        <dbReference type="SAM" id="Phobius"/>
    </source>
</evidence>
<evidence type="ECO:0000259" key="6">
    <source>
        <dbReference type="Pfam" id="PF06271"/>
    </source>
</evidence>
<accession>A0AAE3EQA2</accession>
<keyword evidence="4 5" id="KW-0472">Membrane</keyword>